<dbReference type="PANTHER" id="PTHR16047:SF7">
    <property type="entry name" value="E3 UBIQUITIN-PROTEIN LIGASE RFWD3"/>
    <property type="match status" value="1"/>
</dbReference>
<dbReference type="InterPro" id="IPR037381">
    <property type="entry name" value="RFWD3"/>
</dbReference>
<keyword evidence="6" id="KW-1185">Reference proteome</keyword>
<dbReference type="PROSITE" id="PS50089">
    <property type="entry name" value="ZF_RING_2"/>
    <property type="match status" value="1"/>
</dbReference>
<evidence type="ECO:0000256" key="2">
    <source>
        <dbReference type="ARBA" id="ARBA00022833"/>
    </source>
</evidence>
<proteinExistence type="predicted"/>
<sequence length="183" mass="21157">MSRQAEHLSLRISQLKIIIDLLTELQRQEVDLERIHMEQLSASSLEEHWGQLELKKAQIIYFHGQRSGILLSLQQEVANFVARKRLAARDSLLQVDQIADLRRQVVQINQELDRMYEVNQCCICLMYCDAGGGHCLVSLRCGHLFGRNCIHRALRNSNQCPVCRRGALESHVRRIYGLAFFPF</sequence>
<dbReference type="Pfam" id="PF13639">
    <property type="entry name" value="zf-RING_2"/>
    <property type="match status" value="1"/>
</dbReference>
<dbReference type="InterPro" id="IPR001841">
    <property type="entry name" value="Znf_RING"/>
</dbReference>
<dbReference type="GeneID" id="123037349"/>
<dbReference type="InterPro" id="IPR013083">
    <property type="entry name" value="Znf_RING/FYVE/PHD"/>
</dbReference>
<name>A0ABM5J3M5_DRORH</name>
<reference evidence="5" key="2">
    <citation type="submission" date="2025-05" db="UniProtKB">
        <authorList>
            <consortium name="EnsemblMetazoa"/>
        </authorList>
    </citation>
    <scope>IDENTIFICATION</scope>
</reference>
<dbReference type="Proteomes" id="UP001652680">
    <property type="component" value="Unassembled WGS sequence"/>
</dbReference>
<dbReference type="EnsemblMetazoa" id="XM_044457486.1">
    <property type="protein sequence ID" value="XP_044313421.1"/>
    <property type="gene ID" value="LOC123037349"/>
</dbReference>
<evidence type="ECO:0000259" key="4">
    <source>
        <dbReference type="PROSITE" id="PS50089"/>
    </source>
</evidence>
<keyword evidence="2" id="KW-0862">Zinc</keyword>
<reference evidence="6" key="1">
    <citation type="journal article" date="2021" name="Elife">
        <title>Highly contiguous assemblies of 101 drosophilid genomes.</title>
        <authorList>
            <person name="Kim B.Y."/>
            <person name="Wang J.R."/>
            <person name="Miller D.E."/>
            <person name="Barmina O."/>
            <person name="Delaney E."/>
            <person name="Thompson A."/>
            <person name="Comeault A.A."/>
            <person name="Peede D."/>
            <person name="D'Agostino E.R."/>
            <person name="Pelaez J."/>
            <person name="Aguilar J.M."/>
            <person name="Haji D."/>
            <person name="Matsunaga T."/>
            <person name="Armstrong E.E."/>
            <person name="Zych M."/>
            <person name="Ogawa Y."/>
            <person name="Stamenkovic-Radak M."/>
            <person name="Jelic M."/>
            <person name="Veselinovic M.S."/>
            <person name="Tanaskovic M."/>
            <person name="Eric P."/>
            <person name="Gao J.J."/>
            <person name="Katoh T.K."/>
            <person name="Toda M.J."/>
            <person name="Watabe H."/>
            <person name="Watada M."/>
            <person name="Davis J.S."/>
            <person name="Moyle L.C."/>
            <person name="Manoli G."/>
            <person name="Bertolini E."/>
            <person name="Kostal V."/>
            <person name="Hawley R.S."/>
            <person name="Takahashi A."/>
            <person name="Jones C.D."/>
            <person name="Price D.K."/>
            <person name="Whiteman N."/>
            <person name="Kopp A."/>
            <person name="Matute D.R."/>
            <person name="Petrov D.A."/>
        </authorList>
    </citation>
    <scope>NUCLEOTIDE SEQUENCE [LARGE SCALE GENOMIC DNA]</scope>
</reference>
<protein>
    <recommendedName>
        <fullName evidence="4">RING-type domain-containing protein</fullName>
    </recommendedName>
</protein>
<evidence type="ECO:0000256" key="3">
    <source>
        <dbReference type="PROSITE-ProRule" id="PRU00175"/>
    </source>
</evidence>
<keyword evidence="1 3" id="KW-0863">Zinc-finger</keyword>
<organism evidence="5 6">
    <name type="scientific">Drosophila rhopaloa</name>
    <name type="common">Fruit fly</name>
    <dbReference type="NCBI Taxonomy" id="1041015"/>
    <lineage>
        <taxon>Eukaryota</taxon>
        <taxon>Metazoa</taxon>
        <taxon>Ecdysozoa</taxon>
        <taxon>Arthropoda</taxon>
        <taxon>Hexapoda</taxon>
        <taxon>Insecta</taxon>
        <taxon>Pterygota</taxon>
        <taxon>Neoptera</taxon>
        <taxon>Endopterygota</taxon>
        <taxon>Diptera</taxon>
        <taxon>Brachycera</taxon>
        <taxon>Muscomorpha</taxon>
        <taxon>Ephydroidea</taxon>
        <taxon>Drosophilidae</taxon>
        <taxon>Drosophila</taxon>
        <taxon>Sophophora</taxon>
    </lineage>
</organism>
<evidence type="ECO:0000313" key="5">
    <source>
        <dbReference type="EnsemblMetazoa" id="XP_044313421.1"/>
    </source>
</evidence>
<evidence type="ECO:0000313" key="6">
    <source>
        <dbReference type="Proteomes" id="UP001652680"/>
    </source>
</evidence>
<dbReference type="RefSeq" id="XP_044313421.1">
    <property type="nucleotide sequence ID" value="XM_044457486.1"/>
</dbReference>
<dbReference type="PANTHER" id="PTHR16047">
    <property type="entry name" value="RFWD3 PROTEIN"/>
    <property type="match status" value="1"/>
</dbReference>
<evidence type="ECO:0000256" key="1">
    <source>
        <dbReference type="ARBA" id="ARBA00022771"/>
    </source>
</evidence>
<dbReference type="Gene3D" id="3.30.40.10">
    <property type="entry name" value="Zinc/RING finger domain, C3HC4 (zinc finger)"/>
    <property type="match status" value="1"/>
</dbReference>
<feature type="domain" description="RING-type" evidence="4">
    <location>
        <begin position="121"/>
        <end position="164"/>
    </location>
</feature>
<accession>A0ABM5J3M5</accession>
<keyword evidence="1 3" id="KW-0479">Metal-binding</keyword>
<dbReference type="SUPFAM" id="SSF57850">
    <property type="entry name" value="RING/U-box"/>
    <property type="match status" value="1"/>
</dbReference>